<name>A0A1B8GLQ4_9PEZI</name>
<dbReference type="STRING" id="342668.A0A1B8GLQ4"/>
<feature type="region of interest" description="Disordered" evidence="1">
    <location>
        <begin position="1"/>
        <end position="20"/>
    </location>
</feature>
<evidence type="ECO:0000313" key="3">
    <source>
        <dbReference type="Proteomes" id="UP000091956"/>
    </source>
</evidence>
<feature type="region of interest" description="Disordered" evidence="1">
    <location>
        <begin position="314"/>
        <end position="350"/>
    </location>
</feature>
<feature type="compositionally biased region" description="Basic and acidic residues" evidence="1">
    <location>
        <begin position="988"/>
        <end position="1005"/>
    </location>
</feature>
<feature type="compositionally biased region" description="Basic and acidic residues" evidence="1">
    <location>
        <begin position="1024"/>
        <end position="1039"/>
    </location>
</feature>
<protein>
    <submittedName>
        <fullName evidence="2">Uncharacterized protein</fullName>
    </submittedName>
</protein>
<feature type="region of interest" description="Disordered" evidence="1">
    <location>
        <begin position="170"/>
        <end position="189"/>
    </location>
</feature>
<sequence>MNRSSSLERARLHSSRDAQSRFLVPTAVSDGPGLLVRLDEMKREFDRVNKIERELGRINKVERERIDDLESQMRKDRAPGSPKLAPPPGARIMNAYGNPIEAPPVHLEAKTPYHNIYYDRNVRTMSQENPEDPFVPPRRTPLNVNTTQRRYAADIETAEPLAVRERDIPYRFRDNSGKSDGRDLSGPGRDYERYPWWQDQIPNYDPRNGVSLRDQNERGKMTSVSREKVQSQARGSSSDAVNVTWNPSSPRDTTVHLELDVEDDVESRLEEFSRLVRLGHFKEAELHFETHLFDHNDLEPVLLEYSDMLLDRGNYTKDESHKTPLPGGDGPEPAQNYGTESERHALNNGNFGPGRSNIMAMERGGVTPGQLPEPVTRTEISIYLRSAYREFHSKGLFKKGLQTVELDELSTYINTRKTDRQPCSSDLQILQYYLKVLSYLRDKSSFFPPFMYSGIWSERPGLYKSLLSDGRIWDVRDIISASVSALGQKHTWKTFIGADIYSSAFFADFLRDWNLEEYDESSYLATLDILATLGQSFISQLRPRLNQQAIGNAKQVLELARRFSTCIKDNNPEHVKSRPYLRWILAEAELARHVAGFGNDATSTQKSLRRFPGLTVWLNALPIYIPISAENPGWCASTLQGNSTDLLHTGLKAAQDLGDYRMEASFLRELACRSEDPTELLAKLGNLQKLTQGDMVGYLQTCLTKYLLAHDEAQLQALRDELADFEDQMSSPPNFARILENPLMEWCKRMIQSALFRFQEQFTVQLEEAQRAARAVAGDLPQDMIVDLSNFSFYNQMAEDVRQPLPQYQGHSKGDSELERRKVLEERQLTQEMMQARIYEQEKSKTEKEAKEKEYRSRKELIKARIAKKENAKKAVEDIIEETEQDSSTTSSTTDDDWDPIYSGDIEPREEQSVAQYREYSRPQVEIYDGQQVEKIDDGPQVEKIDDGPQVETIDDGPQVEKIDDGPQVETIDDGSQVDDTWDPIYSGDKKSEAKQPVTQDEKSDGPQVEIDDGPQVGIANTQTDDKNHAADDPGDTKNEGSNGDNEAKGPEQDPEMEPPQRRPTFAYVEGTEEDK</sequence>
<feature type="region of interest" description="Disordered" evidence="1">
    <location>
        <begin position="205"/>
        <end position="249"/>
    </location>
</feature>
<feature type="compositionally biased region" description="Basic and acidic residues" evidence="1">
    <location>
        <begin position="932"/>
        <end position="947"/>
    </location>
</feature>
<dbReference type="EMBL" id="KV460226">
    <property type="protein sequence ID" value="OBT96773.1"/>
    <property type="molecule type" value="Genomic_DNA"/>
</dbReference>
<feature type="compositionally biased region" description="Basic and acidic residues" evidence="1">
    <location>
        <begin position="1"/>
        <end position="19"/>
    </location>
</feature>
<feature type="compositionally biased region" description="Basic and acidic residues" evidence="1">
    <location>
        <begin position="214"/>
        <end position="229"/>
    </location>
</feature>
<gene>
    <name evidence="2" type="ORF">VE01_04160</name>
</gene>
<dbReference type="AlphaFoldDB" id="A0A1B8GLQ4"/>
<feature type="region of interest" description="Disordered" evidence="1">
    <location>
        <begin position="880"/>
        <end position="1076"/>
    </location>
</feature>
<dbReference type="RefSeq" id="XP_018130506.1">
    <property type="nucleotide sequence ID" value="XM_018273636.2"/>
</dbReference>
<evidence type="ECO:0000313" key="2">
    <source>
        <dbReference type="EMBL" id="OBT96773.1"/>
    </source>
</evidence>
<dbReference type="GeneID" id="28837546"/>
<reference evidence="3" key="2">
    <citation type="journal article" date="2018" name="Nat. Commun.">
        <title>Extreme sensitivity to ultraviolet light in the fungal pathogen causing white-nose syndrome of bats.</title>
        <authorList>
            <person name="Palmer J.M."/>
            <person name="Drees K.P."/>
            <person name="Foster J.T."/>
            <person name="Lindner D.L."/>
        </authorList>
    </citation>
    <scope>NUCLEOTIDE SEQUENCE [LARGE SCALE GENOMIC DNA]</scope>
    <source>
        <strain evidence="3">UAMH 10579</strain>
    </source>
</reference>
<dbReference type="OrthoDB" id="4838614at2759"/>
<reference evidence="2 3" key="1">
    <citation type="submission" date="2016-03" db="EMBL/GenBank/DDBJ databases">
        <title>Comparative genomics of Pseudogymnoascus destructans, the fungus causing white-nose syndrome of bats.</title>
        <authorList>
            <person name="Palmer J.M."/>
            <person name="Drees K.P."/>
            <person name="Foster J.T."/>
            <person name="Lindner D.L."/>
        </authorList>
    </citation>
    <scope>NUCLEOTIDE SEQUENCE [LARGE SCALE GENOMIC DNA]</scope>
    <source>
        <strain evidence="2 3">UAMH 10579</strain>
    </source>
</reference>
<dbReference type="Proteomes" id="UP000091956">
    <property type="component" value="Unassembled WGS sequence"/>
</dbReference>
<feature type="compositionally biased region" description="Polar residues" evidence="1">
    <location>
        <begin position="230"/>
        <end position="249"/>
    </location>
</feature>
<accession>A0A1B8GLQ4</accession>
<organism evidence="2 3">
    <name type="scientific">Pseudogymnoascus verrucosus</name>
    <dbReference type="NCBI Taxonomy" id="342668"/>
    <lineage>
        <taxon>Eukaryota</taxon>
        <taxon>Fungi</taxon>
        <taxon>Dikarya</taxon>
        <taxon>Ascomycota</taxon>
        <taxon>Pezizomycotina</taxon>
        <taxon>Leotiomycetes</taxon>
        <taxon>Thelebolales</taxon>
        <taxon>Thelebolaceae</taxon>
        <taxon>Pseudogymnoascus</taxon>
    </lineage>
</organism>
<proteinExistence type="predicted"/>
<keyword evidence="3" id="KW-1185">Reference proteome</keyword>
<feature type="compositionally biased region" description="Acidic residues" evidence="1">
    <location>
        <begin position="971"/>
        <end position="982"/>
    </location>
</feature>
<evidence type="ECO:0000256" key="1">
    <source>
        <dbReference type="SAM" id="MobiDB-lite"/>
    </source>
</evidence>